<sequence length="47" mass="5413">MGLYRRKSCNLPFSETARSRTYLQTGYLIFLMSTAMGILNLENLSNH</sequence>
<name>A0A2P2IJZ8_RHIMU</name>
<keyword evidence="1" id="KW-1133">Transmembrane helix</keyword>
<proteinExistence type="predicted"/>
<evidence type="ECO:0000256" key="1">
    <source>
        <dbReference type="SAM" id="Phobius"/>
    </source>
</evidence>
<keyword evidence="1" id="KW-0812">Transmembrane</keyword>
<evidence type="ECO:0000313" key="2">
    <source>
        <dbReference type="EMBL" id="MBW81560.1"/>
    </source>
</evidence>
<protein>
    <submittedName>
        <fullName evidence="2">Uncharacterized protein</fullName>
    </submittedName>
</protein>
<accession>A0A2P2IJZ8</accession>
<organism evidence="2">
    <name type="scientific">Rhizophora mucronata</name>
    <name type="common">Asiatic mangrove</name>
    <dbReference type="NCBI Taxonomy" id="61149"/>
    <lineage>
        <taxon>Eukaryota</taxon>
        <taxon>Viridiplantae</taxon>
        <taxon>Streptophyta</taxon>
        <taxon>Embryophyta</taxon>
        <taxon>Tracheophyta</taxon>
        <taxon>Spermatophyta</taxon>
        <taxon>Magnoliopsida</taxon>
        <taxon>eudicotyledons</taxon>
        <taxon>Gunneridae</taxon>
        <taxon>Pentapetalae</taxon>
        <taxon>rosids</taxon>
        <taxon>fabids</taxon>
        <taxon>Malpighiales</taxon>
        <taxon>Rhizophoraceae</taxon>
        <taxon>Rhizophora</taxon>
    </lineage>
</organism>
<dbReference type="EMBL" id="GGEC01001077">
    <property type="protein sequence ID" value="MBW81560.1"/>
    <property type="molecule type" value="Transcribed_RNA"/>
</dbReference>
<dbReference type="AlphaFoldDB" id="A0A2P2IJZ8"/>
<feature type="transmembrane region" description="Helical" evidence="1">
    <location>
        <begin position="21"/>
        <end position="41"/>
    </location>
</feature>
<reference evidence="2" key="1">
    <citation type="submission" date="2018-02" db="EMBL/GenBank/DDBJ databases">
        <title>Rhizophora mucronata_Transcriptome.</title>
        <authorList>
            <person name="Meera S.P."/>
            <person name="Sreeshan A."/>
            <person name="Augustine A."/>
        </authorList>
    </citation>
    <scope>NUCLEOTIDE SEQUENCE</scope>
    <source>
        <tissue evidence="2">Leaf</tissue>
    </source>
</reference>
<keyword evidence="1" id="KW-0472">Membrane</keyword>